<feature type="transmembrane region" description="Helical" evidence="8">
    <location>
        <begin position="231"/>
        <end position="256"/>
    </location>
</feature>
<comment type="subcellular location">
    <subcellularLocation>
        <location evidence="1">Cell membrane</location>
        <topology evidence="1">Multi-pass membrane protein</topology>
    </subcellularLocation>
</comment>
<dbReference type="InterPro" id="IPR001991">
    <property type="entry name" value="Na-dicarboxylate_symporter"/>
</dbReference>
<evidence type="ECO:0000256" key="2">
    <source>
        <dbReference type="ARBA" id="ARBA00022448"/>
    </source>
</evidence>
<dbReference type="PROSITE" id="PS00713">
    <property type="entry name" value="NA_DICARBOXYL_SYMP_1"/>
    <property type="match status" value="1"/>
</dbReference>
<evidence type="ECO:0000313" key="9">
    <source>
        <dbReference type="EMBL" id="CAD7289729.1"/>
    </source>
</evidence>
<keyword evidence="4 8" id="KW-0812">Transmembrane</keyword>
<dbReference type="Proteomes" id="UP000789803">
    <property type="component" value="Unassembled WGS sequence"/>
</dbReference>
<accession>A0ABN7KAZ2</accession>
<feature type="transmembrane region" description="Helical" evidence="8">
    <location>
        <begin position="319"/>
        <end position="336"/>
    </location>
</feature>
<feature type="transmembrane region" description="Helical" evidence="8">
    <location>
        <begin position="55"/>
        <end position="75"/>
    </location>
</feature>
<reference evidence="9 10" key="1">
    <citation type="submission" date="2020-11" db="EMBL/GenBank/DDBJ databases">
        <authorList>
            <person name="Peeters C."/>
        </authorList>
    </citation>
    <scope>NUCLEOTIDE SEQUENCE [LARGE SCALE GENOMIC DNA]</scope>
    <source>
        <strain evidence="9 10">LMG 7974</strain>
    </source>
</reference>
<keyword evidence="2" id="KW-0813">Transport</keyword>
<feature type="transmembrane region" description="Helical" evidence="8">
    <location>
        <begin position="153"/>
        <end position="170"/>
    </location>
</feature>
<keyword evidence="5" id="KW-0769">Symport</keyword>
<evidence type="ECO:0000256" key="8">
    <source>
        <dbReference type="SAM" id="Phobius"/>
    </source>
</evidence>
<dbReference type="RefSeq" id="WP_229933577.1">
    <property type="nucleotide sequence ID" value="NZ_CAJHOF010000023.1"/>
</dbReference>
<dbReference type="PRINTS" id="PR00173">
    <property type="entry name" value="EDTRNSPORT"/>
</dbReference>
<keyword evidence="6 8" id="KW-1133">Transmembrane helix</keyword>
<sequence length="430" mass="45598">MIQQKNGVLSFYFQSNLLLRIFLGLVLGAICGIVFQNASGAIEFLKPFGDLFVRLLKMIMVPVIVCTLIVGTSSISPSHLGKVGVKIILFYMFTSLFSIIIGLSVGSVLSPGLGLELAQGAGVAKEANAPTLVEILLAIIPTNPFESIAKGDVLPTICFCIFFGIALAFSRDSKKEEISRAADTVFAFFEGMSDVMFRIVGWIMQYTPIGVFALIFIVFSKNGAQAFGPLLSVTVSVYVGLVLQVVLVYCVICLIFKLSPIIFLKKVRKPMITAFVTRSSGATIPVSMETLEKDMGVPRSIFGFTIPVGATLNMDGTTIYLGVCAIFIANIVGVPLDFSAQLTIVLTAVLASIGTAGVPGAGAIMLLMVLESVGLKVEAGSVVAVAYGMILGIDAILDMGRTSMNVVGDVAGSLVVGKMEGKLDEKVWQS</sequence>
<evidence type="ECO:0000256" key="3">
    <source>
        <dbReference type="ARBA" id="ARBA00022475"/>
    </source>
</evidence>
<keyword evidence="10" id="KW-1185">Reference proteome</keyword>
<comment type="caution">
    <text evidence="9">The sequence shown here is derived from an EMBL/GenBank/DDBJ whole genome shotgun (WGS) entry which is preliminary data.</text>
</comment>
<evidence type="ECO:0000256" key="5">
    <source>
        <dbReference type="ARBA" id="ARBA00022847"/>
    </source>
</evidence>
<evidence type="ECO:0000313" key="10">
    <source>
        <dbReference type="Proteomes" id="UP000789803"/>
    </source>
</evidence>
<organism evidence="9 10">
    <name type="scientific">Campylobacter majalis</name>
    <dbReference type="NCBI Taxonomy" id="2790656"/>
    <lineage>
        <taxon>Bacteria</taxon>
        <taxon>Pseudomonadati</taxon>
        <taxon>Campylobacterota</taxon>
        <taxon>Epsilonproteobacteria</taxon>
        <taxon>Campylobacterales</taxon>
        <taxon>Campylobacteraceae</taxon>
        <taxon>Campylobacter</taxon>
    </lineage>
</organism>
<evidence type="ECO:0000256" key="6">
    <source>
        <dbReference type="ARBA" id="ARBA00022989"/>
    </source>
</evidence>
<name>A0ABN7KAZ2_9BACT</name>
<dbReference type="Gene3D" id="1.10.3860.10">
    <property type="entry name" value="Sodium:dicarboxylate symporter"/>
    <property type="match status" value="1"/>
</dbReference>
<dbReference type="SUPFAM" id="SSF118215">
    <property type="entry name" value="Proton glutamate symport protein"/>
    <property type="match status" value="1"/>
</dbReference>
<proteinExistence type="predicted"/>
<feature type="transmembrane region" description="Helical" evidence="8">
    <location>
        <begin position="342"/>
        <end position="370"/>
    </location>
</feature>
<evidence type="ECO:0000256" key="1">
    <source>
        <dbReference type="ARBA" id="ARBA00004651"/>
    </source>
</evidence>
<feature type="transmembrane region" description="Helical" evidence="8">
    <location>
        <begin position="87"/>
        <end position="109"/>
    </location>
</feature>
<evidence type="ECO:0000256" key="4">
    <source>
        <dbReference type="ARBA" id="ARBA00022692"/>
    </source>
</evidence>
<dbReference type="PANTHER" id="PTHR42865">
    <property type="entry name" value="PROTON/GLUTAMATE-ASPARTATE SYMPORTER"/>
    <property type="match status" value="1"/>
</dbReference>
<dbReference type="InterPro" id="IPR036458">
    <property type="entry name" value="Na:dicarbo_symporter_sf"/>
</dbReference>
<dbReference type="EMBL" id="CAJHOF010000023">
    <property type="protein sequence ID" value="CAD7289729.1"/>
    <property type="molecule type" value="Genomic_DNA"/>
</dbReference>
<gene>
    <name evidence="9" type="primary">gltP</name>
    <name evidence="9" type="ORF">LMG7974_01807</name>
</gene>
<dbReference type="PANTHER" id="PTHR42865:SF7">
    <property type="entry name" value="PROTON_GLUTAMATE-ASPARTATE SYMPORTER"/>
    <property type="match status" value="1"/>
</dbReference>
<dbReference type="InterPro" id="IPR018107">
    <property type="entry name" value="Na-dicarboxylate_symporter_CS"/>
</dbReference>
<dbReference type="Pfam" id="PF00375">
    <property type="entry name" value="SDF"/>
    <property type="match status" value="1"/>
</dbReference>
<feature type="transmembrane region" description="Helical" evidence="8">
    <location>
        <begin position="199"/>
        <end position="219"/>
    </location>
</feature>
<feature type="transmembrane region" description="Helical" evidence="8">
    <location>
        <begin position="377"/>
        <end position="397"/>
    </location>
</feature>
<feature type="transmembrane region" description="Helical" evidence="8">
    <location>
        <begin position="12"/>
        <end position="35"/>
    </location>
</feature>
<keyword evidence="7 8" id="KW-0472">Membrane</keyword>
<protein>
    <submittedName>
        <fullName evidence="9">Proton/glutamate-aspartate symporter</fullName>
    </submittedName>
</protein>
<evidence type="ECO:0000256" key="7">
    <source>
        <dbReference type="ARBA" id="ARBA00023136"/>
    </source>
</evidence>
<keyword evidence="3" id="KW-1003">Cell membrane</keyword>